<dbReference type="EMBL" id="CP000698">
    <property type="protein sequence ID" value="ABQ25034.1"/>
    <property type="molecule type" value="Genomic_DNA"/>
</dbReference>
<evidence type="ECO:0000313" key="12">
    <source>
        <dbReference type="Proteomes" id="UP000006695"/>
    </source>
</evidence>
<dbReference type="CDD" id="cd09641">
    <property type="entry name" value="Cas3''_I"/>
    <property type="match status" value="1"/>
</dbReference>
<dbReference type="GO" id="GO:0005524">
    <property type="term" value="F:ATP binding"/>
    <property type="evidence" value="ECO:0007669"/>
    <property type="project" value="UniProtKB-KW"/>
</dbReference>
<sequence>MNDLPTYFGFWAKTTPEGKPGISVYDHMLNVGCVARCIAETSPKILERFHLESSMVGALAALHDLGKISPGFQRKCDAWLEEYGLNIIARNGCWDTAMESDHGKISHAAIHAFLIETGMDRKTAKFASAVLGAHHGRLTPPNDRGYRPQKLISDSASKIDWDNERKENARMTWAHFSGSSAEFSLSDDSPALWWLAGLTSVADWIGSDERFFSPERRASDEDVTTLARMALDAIGFLPPIINTNHSFESIFDFPSNDMQAKALATITGPGVYVIEAPMGMGKTEAALGAAYQLMVSGKANGIYFALPTQATSNRIHLRMNEFLRRIAPEAQASRLIHGNSWLMQTDFGICPAATGKKEATTDDARAGRDWFASAKRALIAPFGVGTVDQALLGVVAAKHFFVRHFALAGKVVILDEIHSYDLYTGTLIDKLITTLEGLGCTVIVLSATLTGKRRGQMVSCQGDLADEAERPYPLITGRNEGQTFVPVAAKPPASRSVTVEFRAVDAATEEAIRVARNGGAVLWICNTVSAAQKQYRSFKGLEFPVGLLHSRFPFWQREKLEVEWMERFGKKGTTRCGSILVSTQVVEQSVDLDADLMITELAPTDMLLQRLGRLWRHDRKQRPVDVARLCIIEEDKSLEEFQIMEPKAIMKSLGSKAKVYAPFILLRSLEVWKAQTQPVSIPSQIRQLIESTYMERDTDPDSWQELFNEWFGTDSAKEMIATRNCNIWQVALNDEEGVQTRLNEMPTIPLVLCRALSEKEAVFVDRSKGQVGGDDYLLAVAQAIHRNLVRVPRYLFVCVDTCPAFSTYLYGEQSIGIVEDDETVVVNGLKSGIRLSYSDALGLAIEKTSGKEEI</sequence>
<dbReference type="GO" id="GO:0003724">
    <property type="term" value="F:RNA helicase activity"/>
    <property type="evidence" value="ECO:0007669"/>
    <property type="project" value="TreeGrafter"/>
</dbReference>
<dbReference type="RefSeq" id="WP_011937758.1">
    <property type="nucleotide sequence ID" value="NC_009483.1"/>
</dbReference>
<dbReference type="AlphaFoldDB" id="A5GBL7"/>
<dbReference type="InterPro" id="IPR001650">
    <property type="entry name" value="Helicase_C-like"/>
</dbReference>
<feature type="domain" description="HD Cas3-type" evidence="10">
    <location>
        <begin position="17"/>
        <end position="205"/>
    </location>
</feature>
<dbReference type="InterPro" id="IPR006483">
    <property type="entry name" value="CRISPR-assoc_Cas3_HD"/>
</dbReference>
<dbReference type="InterPro" id="IPR050547">
    <property type="entry name" value="DEAD_box_RNA_helicases"/>
</dbReference>
<dbReference type="GO" id="GO:0046872">
    <property type="term" value="F:metal ion binding"/>
    <property type="evidence" value="ECO:0007669"/>
    <property type="project" value="UniProtKB-KW"/>
</dbReference>
<dbReference type="SMART" id="SM00487">
    <property type="entry name" value="DEXDc"/>
    <property type="match status" value="1"/>
</dbReference>
<keyword evidence="12" id="KW-1185">Reference proteome</keyword>
<evidence type="ECO:0000256" key="3">
    <source>
        <dbReference type="ARBA" id="ARBA00022722"/>
    </source>
</evidence>
<dbReference type="HOGENOM" id="CLU_013924_3_0_7"/>
<name>A5GBL7_GEOUR</name>
<comment type="similarity">
    <text evidence="2">In the central section; belongs to the CRISPR-associated helicase Cas3 family.</text>
</comment>
<keyword evidence="3" id="KW-0540">Nuclease</keyword>
<dbReference type="SUPFAM" id="SSF52540">
    <property type="entry name" value="P-loop containing nucleoside triphosphate hydrolases"/>
    <property type="match status" value="1"/>
</dbReference>
<dbReference type="InterPro" id="IPR027417">
    <property type="entry name" value="P-loop_NTPase"/>
</dbReference>
<dbReference type="InterPro" id="IPR014001">
    <property type="entry name" value="Helicase_ATP-bd"/>
</dbReference>
<keyword evidence="8" id="KW-0067">ATP-binding</keyword>
<dbReference type="NCBIfam" id="TIGR01596">
    <property type="entry name" value="cas3_HD"/>
    <property type="match status" value="1"/>
</dbReference>
<dbReference type="GO" id="GO:0051607">
    <property type="term" value="P:defense response to virus"/>
    <property type="evidence" value="ECO:0007669"/>
    <property type="project" value="UniProtKB-KW"/>
</dbReference>
<dbReference type="NCBIfam" id="TIGR01587">
    <property type="entry name" value="cas3_core"/>
    <property type="match status" value="1"/>
</dbReference>
<accession>A5GBL7</accession>
<keyword evidence="4" id="KW-0479">Metal-binding</keyword>
<dbReference type="STRING" id="351605.Gura_0826"/>
<dbReference type="SMART" id="SM00490">
    <property type="entry name" value="HELICc"/>
    <property type="match status" value="1"/>
</dbReference>
<dbReference type="KEGG" id="gur:Gura_0826"/>
<dbReference type="InterPro" id="IPR006474">
    <property type="entry name" value="Helicase_Cas3_CRISPR-ass_core"/>
</dbReference>
<dbReference type="GO" id="GO:0016787">
    <property type="term" value="F:hydrolase activity"/>
    <property type="evidence" value="ECO:0007669"/>
    <property type="project" value="UniProtKB-KW"/>
</dbReference>
<dbReference type="SUPFAM" id="SSF109604">
    <property type="entry name" value="HD-domain/PDEase-like"/>
    <property type="match status" value="1"/>
</dbReference>
<keyword evidence="7" id="KW-0347">Helicase</keyword>
<evidence type="ECO:0000256" key="2">
    <source>
        <dbReference type="ARBA" id="ARBA00009046"/>
    </source>
</evidence>
<comment type="similarity">
    <text evidence="1">In the N-terminal section; belongs to the CRISPR-associated nuclease Cas3-HD family.</text>
</comment>
<evidence type="ECO:0000256" key="6">
    <source>
        <dbReference type="ARBA" id="ARBA00022801"/>
    </source>
</evidence>
<dbReference type="InterPro" id="IPR038257">
    <property type="entry name" value="CRISPR-assoc_Cas3_HD_sf"/>
</dbReference>
<dbReference type="PANTHER" id="PTHR47963:SF9">
    <property type="entry name" value="CRISPR-ASSOCIATED ENDONUCLEASE_HELICASE CAS3"/>
    <property type="match status" value="1"/>
</dbReference>
<dbReference type="Proteomes" id="UP000006695">
    <property type="component" value="Chromosome"/>
</dbReference>
<evidence type="ECO:0000256" key="8">
    <source>
        <dbReference type="ARBA" id="ARBA00022840"/>
    </source>
</evidence>
<keyword evidence="6" id="KW-0378">Hydrolase</keyword>
<evidence type="ECO:0000256" key="1">
    <source>
        <dbReference type="ARBA" id="ARBA00006847"/>
    </source>
</evidence>
<reference evidence="11 12" key="1">
    <citation type="submission" date="2007-05" db="EMBL/GenBank/DDBJ databases">
        <title>Complete sequence of Geobacter uraniireducens Rf4.</title>
        <authorList>
            <consortium name="US DOE Joint Genome Institute"/>
            <person name="Copeland A."/>
            <person name="Lucas S."/>
            <person name="Lapidus A."/>
            <person name="Barry K."/>
            <person name="Detter J.C."/>
            <person name="Glavina del Rio T."/>
            <person name="Hammon N."/>
            <person name="Israni S."/>
            <person name="Dalin E."/>
            <person name="Tice H."/>
            <person name="Pitluck S."/>
            <person name="Chertkov O."/>
            <person name="Brettin T."/>
            <person name="Bruce D."/>
            <person name="Han C."/>
            <person name="Schmutz J."/>
            <person name="Larimer F."/>
            <person name="Land M."/>
            <person name="Hauser L."/>
            <person name="Kyrpides N."/>
            <person name="Mikhailova N."/>
            <person name="Shelobolina E."/>
            <person name="Aklujkar M."/>
            <person name="Lovley D."/>
            <person name="Richardson P."/>
        </authorList>
    </citation>
    <scope>NUCLEOTIDE SEQUENCE [LARGE SCALE GENOMIC DNA]</scope>
    <source>
        <strain evidence="11 12">Rf4</strain>
    </source>
</reference>
<dbReference type="PROSITE" id="PS51643">
    <property type="entry name" value="HD_CAS3"/>
    <property type="match status" value="1"/>
</dbReference>
<evidence type="ECO:0000256" key="5">
    <source>
        <dbReference type="ARBA" id="ARBA00022741"/>
    </source>
</evidence>
<keyword evidence="5" id="KW-0547">Nucleotide-binding</keyword>
<dbReference type="InterPro" id="IPR054712">
    <property type="entry name" value="Cas3-like_dom"/>
</dbReference>
<keyword evidence="9" id="KW-0051">Antiviral defense</keyword>
<organism evidence="11 12">
    <name type="scientific">Geotalea uraniireducens (strain Rf4)</name>
    <name type="common">Geobacter uraniireducens</name>
    <dbReference type="NCBI Taxonomy" id="351605"/>
    <lineage>
        <taxon>Bacteria</taxon>
        <taxon>Pseudomonadati</taxon>
        <taxon>Thermodesulfobacteriota</taxon>
        <taxon>Desulfuromonadia</taxon>
        <taxon>Geobacterales</taxon>
        <taxon>Geobacteraceae</taxon>
        <taxon>Geotalea</taxon>
    </lineage>
</organism>
<evidence type="ECO:0000259" key="10">
    <source>
        <dbReference type="PROSITE" id="PS51643"/>
    </source>
</evidence>
<evidence type="ECO:0000256" key="9">
    <source>
        <dbReference type="ARBA" id="ARBA00023118"/>
    </source>
</evidence>
<dbReference type="GO" id="GO:0003723">
    <property type="term" value="F:RNA binding"/>
    <property type="evidence" value="ECO:0007669"/>
    <property type="project" value="TreeGrafter"/>
</dbReference>
<gene>
    <name evidence="11" type="ordered locus">Gura_0826</name>
</gene>
<evidence type="ECO:0000313" key="11">
    <source>
        <dbReference type="EMBL" id="ABQ25034.1"/>
    </source>
</evidence>
<dbReference type="Gene3D" id="1.10.3210.30">
    <property type="match status" value="1"/>
</dbReference>
<protein>
    <submittedName>
        <fullName evidence="11">CRISPR-associated helicase, Cas3 family</fullName>
    </submittedName>
</protein>
<evidence type="ECO:0000256" key="4">
    <source>
        <dbReference type="ARBA" id="ARBA00022723"/>
    </source>
</evidence>
<dbReference type="Pfam" id="PF22590">
    <property type="entry name" value="Cas3-like_C_2"/>
    <property type="match status" value="1"/>
</dbReference>
<dbReference type="Gene3D" id="3.40.50.300">
    <property type="entry name" value="P-loop containing nucleotide triphosphate hydrolases"/>
    <property type="match status" value="2"/>
</dbReference>
<proteinExistence type="inferred from homology"/>
<dbReference type="GO" id="GO:0004518">
    <property type="term" value="F:nuclease activity"/>
    <property type="evidence" value="ECO:0007669"/>
    <property type="project" value="UniProtKB-KW"/>
</dbReference>
<dbReference type="PANTHER" id="PTHR47963">
    <property type="entry name" value="DEAD-BOX ATP-DEPENDENT RNA HELICASE 47, MITOCHONDRIAL"/>
    <property type="match status" value="1"/>
</dbReference>
<dbReference type="Pfam" id="PF18019">
    <property type="entry name" value="Cas3_HD"/>
    <property type="match status" value="1"/>
</dbReference>
<evidence type="ECO:0000256" key="7">
    <source>
        <dbReference type="ARBA" id="ARBA00022806"/>
    </source>
</evidence>